<protein>
    <submittedName>
        <fullName evidence="3">Transcriptional regulator, PadR family</fullName>
    </submittedName>
</protein>
<sequence length="196" mass="22751">MRGFRSFGCLAMSLPHALLTSLAERPGSGSELTRRFDRSIGYFWHATHQQIYRELARLEDEGWVESTPVEQARGRKRAYRILPAGRKELKRWIAQHDDPKPLRDELMIRLRAEAVVGPTGLADEIRRRLDLHRQKLALYREIEARDFTHGMDTRERRLQHLVLHAGIMQESQSIELLRQALDILSMPEARAKPRGA</sequence>
<dbReference type="EMBL" id="CM000833">
    <property type="protein sequence ID" value="EET05016.1"/>
    <property type="molecule type" value="Genomic_DNA"/>
</dbReference>
<dbReference type="Gene3D" id="6.10.140.190">
    <property type="match status" value="1"/>
</dbReference>
<accession>A0A0E1VYA4</accession>
<evidence type="ECO:0000259" key="2">
    <source>
        <dbReference type="Pfam" id="PF10400"/>
    </source>
</evidence>
<feature type="domain" description="Transcription regulator PadR N-terminal" evidence="1">
    <location>
        <begin position="18"/>
        <end position="90"/>
    </location>
</feature>
<dbReference type="PANTHER" id="PTHR43252">
    <property type="entry name" value="TRANSCRIPTIONAL REGULATOR YQJI"/>
    <property type="match status" value="1"/>
</dbReference>
<dbReference type="InterPro" id="IPR018309">
    <property type="entry name" value="Tscrpt_reg_PadR_C"/>
</dbReference>
<evidence type="ECO:0000259" key="1">
    <source>
        <dbReference type="Pfam" id="PF03551"/>
    </source>
</evidence>
<organism evidence="3 4">
    <name type="scientific">Burkholderia pseudomallei 1710a</name>
    <dbReference type="NCBI Taxonomy" id="320371"/>
    <lineage>
        <taxon>Bacteria</taxon>
        <taxon>Pseudomonadati</taxon>
        <taxon>Pseudomonadota</taxon>
        <taxon>Betaproteobacteria</taxon>
        <taxon>Burkholderiales</taxon>
        <taxon>Burkholderiaceae</taxon>
        <taxon>Burkholderia</taxon>
        <taxon>pseudomallei group</taxon>
    </lineage>
</organism>
<dbReference type="InterPro" id="IPR036388">
    <property type="entry name" value="WH-like_DNA-bd_sf"/>
</dbReference>
<dbReference type="Gene3D" id="1.10.10.10">
    <property type="entry name" value="Winged helix-like DNA-binding domain superfamily/Winged helix DNA-binding domain"/>
    <property type="match status" value="1"/>
</dbReference>
<dbReference type="SUPFAM" id="SSF46785">
    <property type="entry name" value="Winged helix' DNA-binding domain"/>
    <property type="match status" value="1"/>
</dbReference>
<gene>
    <name evidence="3" type="ORF">BURPS1710A_A0678</name>
</gene>
<feature type="domain" description="Transcription regulator PadR C-terminal" evidence="2">
    <location>
        <begin position="102"/>
        <end position="184"/>
    </location>
</feature>
<reference evidence="4" key="1">
    <citation type="submission" date="2007-08" db="EMBL/GenBank/DDBJ databases">
        <title>Annotation of Burkholderia pseudomallei 1710a.</title>
        <authorList>
            <person name="Harkins D.M."/>
            <person name="DeShazer D."/>
            <person name="Woods D.E."/>
            <person name="Brinkac L.M."/>
            <person name="Brown K.A."/>
            <person name="Hung G.C."/>
            <person name="Tuanyok A."/>
            <person name="Zhang B."/>
            <person name="Nierman W.C."/>
        </authorList>
    </citation>
    <scope>NUCLEOTIDE SEQUENCE [LARGE SCALE GENOMIC DNA]</scope>
    <source>
        <strain evidence="4">1710a</strain>
    </source>
</reference>
<reference evidence="3 4" key="2">
    <citation type="submission" date="2009-05" db="EMBL/GenBank/DDBJ databases">
        <authorList>
            <person name="Harkins D.M."/>
            <person name="DeShazer D."/>
            <person name="Woods D.E."/>
            <person name="Brinkac L.M."/>
            <person name="Brown K.A."/>
            <person name="Hung G.C."/>
            <person name="Tuanyok A."/>
            <person name="Zhang B."/>
            <person name="Nierman W.C."/>
        </authorList>
    </citation>
    <scope>NUCLEOTIDE SEQUENCE [LARGE SCALE GENOMIC DNA]</scope>
    <source>
        <strain evidence="3 4">1710a</strain>
    </source>
</reference>
<dbReference type="InterPro" id="IPR005149">
    <property type="entry name" value="Tscrpt_reg_PadR_N"/>
</dbReference>
<evidence type="ECO:0000313" key="3">
    <source>
        <dbReference type="EMBL" id="EET05016.1"/>
    </source>
</evidence>
<dbReference type="InterPro" id="IPR036390">
    <property type="entry name" value="WH_DNA-bd_sf"/>
</dbReference>
<dbReference type="Pfam" id="PF03551">
    <property type="entry name" value="PadR"/>
    <property type="match status" value="1"/>
</dbReference>
<evidence type="ECO:0000313" key="4">
    <source>
        <dbReference type="Proteomes" id="UP000001812"/>
    </source>
</evidence>
<dbReference type="HOGENOM" id="CLU_089258_1_4_4"/>
<dbReference type="AlphaFoldDB" id="A0A0E1VYA4"/>
<proteinExistence type="predicted"/>
<dbReference type="Proteomes" id="UP000001812">
    <property type="component" value="Chromosome II"/>
</dbReference>
<name>A0A0E1VYA4_BURPE</name>
<dbReference type="PANTHER" id="PTHR43252:SF4">
    <property type="entry name" value="TRANSCRIPTIONAL REGULATORY PROTEIN"/>
    <property type="match status" value="1"/>
</dbReference>
<dbReference type="Pfam" id="PF10400">
    <property type="entry name" value="Vir_act_alpha_C"/>
    <property type="match status" value="1"/>
</dbReference>